<sequence length="566" mass="63373">MAPIMKETSFIFEDQSSAFTCCDTVTAECAKVPQGVSRAKREISAQHSDIPSHNVDKEKDNLDQYLASTMKGLSVQERETALEELNGIVDNKLEATMEVPAVLDQKLIEMDQHLQRIKGNSIYETAESMNPQYVQNRKFRIMFLRGKRYDPKEAAEQMLDFFESKLMLFGKEKLCKDITLDDMDEEDRLSIRKGGVQLLQRDVGGRMICSNMRGAVKHKSIINELRTKYYTFMSMVESEETQKKGAIAVLYVVGDYYKDKNGGSGLAKLGNLVKSLPIHWAGFHFCCGDLVQFVMIRALVLTFPKHLAAKFRCHKGHHLECMYGMRTYGIPASCLPIPDTGENKPPLMYQHMIWYQNRERIDREKDGKVQLCPSSAQKQKSTGPVSTAAIIPHDDDDFSLDDNPSMEADNGHQQRGAGLQLDAPSRGDNTGSLPQVVPPGPQTPIHESISLAATAAAANTVITPRRSDVLFGPKYKHHPGTVNLQELAAQQSPIFESISHRADKTEFVGSLVQHLKASGIRFLEMNKGTNSWIEVDDKFARNKVAKIFRNKRRTTGVGPSSMPSFL</sequence>
<feature type="domain" description="DUF6824" evidence="2">
    <location>
        <begin position="468"/>
        <end position="550"/>
    </location>
</feature>
<evidence type="ECO:0000313" key="3">
    <source>
        <dbReference type="EMBL" id="CAJ1965665.1"/>
    </source>
</evidence>
<evidence type="ECO:0000256" key="1">
    <source>
        <dbReference type="SAM" id="MobiDB-lite"/>
    </source>
</evidence>
<reference evidence="3" key="1">
    <citation type="submission" date="2023-08" db="EMBL/GenBank/DDBJ databases">
        <authorList>
            <person name="Audoor S."/>
            <person name="Bilcke G."/>
        </authorList>
    </citation>
    <scope>NUCLEOTIDE SEQUENCE</scope>
</reference>
<evidence type="ECO:0000259" key="2">
    <source>
        <dbReference type="Pfam" id="PF20710"/>
    </source>
</evidence>
<dbReference type="Proteomes" id="UP001295423">
    <property type="component" value="Unassembled WGS sequence"/>
</dbReference>
<gene>
    <name evidence="3" type="ORF">CYCCA115_LOCUS21258</name>
</gene>
<organism evidence="3 4">
    <name type="scientific">Cylindrotheca closterium</name>
    <dbReference type="NCBI Taxonomy" id="2856"/>
    <lineage>
        <taxon>Eukaryota</taxon>
        <taxon>Sar</taxon>
        <taxon>Stramenopiles</taxon>
        <taxon>Ochrophyta</taxon>
        <taxon>Bacillariophyta</taxon>
        <taxon>Bacillariophyceae</taxon>
        <taxon>Bacillariophycidae</taxon>
        <taxon>Bacillariales</taxon>
        <taxon>Bacillariaceae</taxon>
        <taxon>Cylindrotheca</taxon>
    </lineage>
</organism>
<proteinExistence type="predicted"/>
<dbReference type="EMBL" id="CAKOGP040002214">
    <property type="protein sequence ID" value="CAJ1965665.1"/>
    <property type="molecule type" value="Genomic_DNA"/>
</dbReference>
<feature type="compositionally biased region" description="Polar residues" evidence="1">
    <location>
        <begin position="372"/>
        <end position="385"/>
    </location>
</feature>
<protein>
    <recommendedName>
        <fullName evidence="2">DUF6824 domain-containing protein</fullName>
    </recommendedName>
</protein>
<dbReference type="AlphaFoldDB" id="A0AAD2PX95"/>
<comment type="caution">
    <text evidence="3">The sequence shown here is derived from an EMBL/GenBank/DDBJ whole genome shotgun (WGS) entry which is preliminary data.</text>
</comment>
<accession>A0AAD2PX95</accession>
<keyword evidence="4" id="KW-1185">Reference proteome</keyword>
<name>A0AAD2PX95_9STRA</name>
<dbReference type="Pfam" id="PF20710">
    <property type="entry name" value="DUF6824"/>
    <property type="match status" value="1"/>
</dbReference>
<evidence type="ECO:0000313" key="4">
    <source>
        <dbReference type="Proteomes" id="UP001295423"/>
    </source>
</evidence>
<dbReference type="InterPro" id="IPR049227">
    <property type="entry name" value="DUF6824"/>
</dbReference>
<feature type="region of interest" description="Disordered" evidence="1">
    <location>
        <begin position="365"/>
        <end position="445"/>
    </location>
</feature>